<dbReference type="AlphaFoldDB" id="A0A165KR44"/>
<dbReference type="PANTHER" id="PTHR47691">
    <property type="entry name" value="REGULATOR-RELATED"/>
    <property type="match status" value="1"/>
</dbReference>
<dbReference type="Pfam" id="PF20703">
    <property type="entry name" value="nSTAND1"/>
    <property type="match status" value="1"/>
</dbReference>
<reference evidence="2 3" key="1">
    <citation type="journal article" date="2016" name="Mol. Biol. Evol.">
        <title>Comparative Genomics of Early-Diverging Mushroom-Forming Fungi Provides Insights into the Origins of Lignocellulose Decay Capabilities.</title>
        <authorList>
            <person name="Nagy L.G."/>
            <person name="Riley R."/>
            <person name="Tritt A."/>
            <person name="Adam C."/>
            <person name="Daum C."/>
            <person name="Floudas D."/>
            <person name="Sun H."/>
            <person name="Yadav J.S."/>
            <person name="Pangilinan J."/>
            <person name="Larsson K.H."/>
            <person name="Matsuura K."/>
            <person name="Barry K."/>
            <person name="Labutti K."/>
            <person name="Kuo R."/>
            <person name="Ohm R.A."/>
            <person name="Bhattacharya S.S."/>
            <person name="Shirouzu T."/>
            <person name="Yoshinaga Y."/>
            <person name="Martin F.M."/>
            <person name="Grigoriev I.V."/>
            <person name="Hibbett D.S."/>
        </authorList>
    </citation>
    <scope>NUCLEOTIDE SEQUENCE [LARGE SCALE GENOMIC DNA]</scope>
    <source>
        <strain evidence="2 3">HHB12029</strain>
    </source>
</reference>
<dbReference type="InParanoid" id="A0A165KR44"/>
<protein>
    <recommendedName>
        <fullName evidence="1">Novel STAND NTPase 1 domain-containing protein</fullName>
    </recommendedName>
</protein>
<dbReference type="Proteomes" id="UP000077266">
    <property type="component" value="Unassembled WGS sequence"/>
</dbReference>
<dbReference type="PANTHER" id="PTHR47691:SF3">
    <property type="entry name" value="HTH-TYPE TRANSCRIPTIONAL REGULATOR RV0890C-RELATED"/>
    <property type="match status" value="1"/>
</dbReference>
<dbReference type="OrthoDB" id="3052556at2759"/>
<dbReference type="InterPro" id="IPR049052">
    <property type="entry name" value="nSTAND1"/>
</dbReference>
<name>A0A165KR44_EXIGL</name>
<dbReference type="Gene3D" id="1.20.930.20">
    <property type="entry name" value="Adaptor protein Cbl, N-terminal domain"/>
    <property type="match status" value="1"/>
</dbReference>
<dbReference type="EMBL" id="KV425939">
    <property type="protein sequence ID" value="KZV96725.1"/>
    <property type="molecule type" value="Genomic_DNA"/>
</dbReference>
<evidence type="ECO:0000259" key="1">
    <source>
        <dbReference type="Pfam" id="PF20703"/>
    </source>
</evidence>
<feature type="domain" description="Novel STAND NTPase 1" evidence="1">
    <location>
        <begin position="170"/>
        <end position="312"/>
    </location>
</feature>
<dbReference type="CDD" id="cd21037">
    <property type="entry name" value="MLKL_NTD"/>
    <property type="match status" value="1"/>
</dbReference>
<proteinExistence type="predicted"/>
<evidence type="ECO:0000313" key="2">
    <source>
        <dbReference type="EMBL" id="KZV96725.1"/>
    </source>
</evidence>
<gene>
    <name evidence="2" type="ORF">EXIGLDRAFT_408246</name>
</gene>
<dbReference type="InterPro" id="IPR027417">
    <property type="entry name" value="P-loop_NTPase"/>
</dbReference>
<dbReference type="STRING" id="1314781.A0A165KR44"/>
<evidence type="ECO:0000313" key="3">
    <source>
        <dbReference type="Proteomes" id="UP000077266"/>
    </source>
</evidence>
<dbReference type="GO" id="GO:0007166">
    <property type="term" value="P:cell surface receptor signaling pathway"/>
    <property type="evidence" value="ECO:0007669"/>
    <property type="project" value="InterPro"/>
</dbReference>
<dbReference type="SUPFAM" id="SSF52540">
    <property type="entry name" value="P-loop containing nucleoside triphosphate hydrolases"/>
    <property type="match status" value="1"/>
</dbReference>
<dbReference type="InterPro" id="IPR036537">
    <property type="entry name" value="Adaptor_Cbl_N_dom_sf"/>
</dbReference>
<organism evidence="2 3">
    <name type="scientific">Exidia glandulosa HHB12029</name>
    <dbReference type="NCBI Taxonomy" id="1314781"/>
    <lineage>
        <taxon>Eukaryota</taxon>
        <taxon>Fungi</taxon>
        <taxon>Dikarya</taxon>
        <taxon>Basidiomycota</taxon>
        <taxon>Agaricomycotina</taxon>
        <taxon>Agaricomycetes</taxon>
        <taxon>Auriculariales</taxon>
        <taxon>Exidiaceae</taxon>
        <taxon>Exidia</taxon>
    </lineage>
</organism>
<accession>A0A165KR44</accession>
<sequence>MSITVALAGGANAAATAGEPVSHSLLGVAQLINDYAQGFRVNKQAAVLLSQRISDFVDVTVGALEEGHSSQDWEEAVVDFQKNLLDARDELEKMNGQSHLVQLLHRDRNEQALKDIASRIHGSFQILKLRANIDMLKSITTVTDMLEAAVPLLEAARAHEAAATIPPPLQRFFGRSEETQRIVTMFTSQPQAFAAVLGGPGLGKTSVAVAVLHAPEIGARFPDGRRFFVACDAAESLSSLLSTICTSLGVPLDGSSADRKVLRRFLSSAPCFLVLDNFESAWEAEVRRKDAEDLLAFLASIETVSYLITMRGTELPQGPSWTRPRIPPLSPLADDAANQLFVSISDTRDDDADMVALLKLLGNIPLAITLMAYLAQFEPLAALLARWRDLKTSLLERSHGRDRLTSLNISIELSLSSPRMQAVPSAATLLGMLSLLPQGAENSSVLEWSSELDDSARALATLLQTALASRVANDRVHVLPPIRDFMLAQRAPKETVLAPLVGQRILCHHVWSRPSGEAGRCDKSSTSCCYSLRPERVRFL</sequence>
<dbReference type="InterPro" id="IPR059179">
    <property type="entry name" value="MLKL-like_MCAfunc"/>
</dbReference>
<dbReference type="Gene3D" id="3.40.50.300">
    <property type="entry name" value="P-loop containing nucleotide triphosphate hydrolases"/>
    <property type="match status" value="1"/>
</dbReference>
<keyword evidence="3" id="KW-1185">Reference proteome</keyword>